<sequence length="72" mass="8143">MHQGYGGLKGDLAIFLALIALSMDPRVKHGRTNQRGVVVYVYMVPSTWDSTSRSTAKELERYQDGVYGKYYP</sequence>
<comment type="caution">
    <text evidence="2">The sequence shown here is derived from an EMBL/GenBank/DDBJ whole genome shotgun (WGS) entry which is preliminary data.</text>
</comment>
<evidence type="ECO:0000256" key="1">
    <source>
        <dbReference type="SAM" id="SignalP"/>
    </source>
</evidence>
<protein>
    <submittedName>
        <fullName evidence="2">Uncharacterized protein</fullName>
    </submittedName>
</protein>
<name>A0ABR3QNQ8_9PLEO</name>
<gene>
    <name evidence="2" type="ORF">SLS60_010518</name>
</gene>
<proteinExistence type="predicted"/>
<dbReference type="Proteomes" id="UP001521785">
    <property type="component" value="Unassembled WGS sequence"/>
</dbReference>
<organism evidence="2 3">
    <name type="scientific">Paraconiothyrium brasiliense</name>
    <dbReference type="NCBI Taxonomy" id="300254"/>
    <lineage>
        <taxon>Eukaryota</taxon>
        <taxon>Fungi</taxon>
        <taxon>Dikarya</taxon>
        <taxon>Ascomycota</taxon>
        <taxon>Pezizomycotina</taxon>
        <taxon>Dothideomycetes</taxon>
        <taxon>Pleosporomycetidae</taxon>
        <taxon>Pleosporales</taxon>
        <taxon>Massarineae</taxon>
        <taxon>Didymosphaeriaceae</taxon>
        <taxon>Paraconiothyrium</taxon>
    </lineage>
</organism>
<keyword evidence="3" id="KW-1185">Reference proteome</keyword>
<accession>A0ABR3QNQ8</accession>
<evidence type="ECO:0000313" key="3">
    <source>
        <dbReference type="Proteomes" id="UP001521785"/>
    </source>
</evidence>
<feature type="chain" id="PRO_5046695755" evidence="1">
    <location>
        <begin position="31"/>
        <end position="72"/>
    </location>
</feature>
<feature type="signal peptide" evidence="1">
    <location>
        <begin position="1"/>
        <end position="30"/>
    </location>
</feature>
<evidence type="ECO:0000313" key="2">
    <source>
        <dbReference type="EMBL" id="KAL1593786.1"/>
    </source>
</evidence>
<keyword evidence="1" id="KW-0732">Signal</keyword>
<dbReference type="EMBL" id="JAKJXO020000018">
    <property type="protein sequence ID" value="KAL1593786.1"/>
    <property type="molecule type" value="Genomic_DNA"/>
</dbReference>
<reference evidence="2 3" key="1">
    <citation type="submission" date="2024-02" db="EMBL/GenBank/DDBJ databases">
        <title>De novo assembly and annotation of 12 fungi associated with fruit tree decline syndrome in Ontario, Canada.</title>
        <authorList>
            <person name="Sulman M."/>
            <person name="Ellouze W."/>
            <person name="Ilyukhin E."/>
        </authorList>
    </citation>
    <scope>NUCLEOTIDE SEQUENCE [LARGE SCALE GENOMIC DNA]</scope>
    <source>
        <strain evidence="2 3">M42-189</strain>
    </source>
</reference>